<organism evidence="14 15">
    <name type="scientific">Symbiodinium natans</name>
    <dbReference type="NCBI Taxonomy" id="878477"/>
    <lineage>
        <taxon>Eukaryota</taxon>
        <taxon>Sar</taxon>
        <taxon>Alveolata</taxon>
        <taxon>Dinophyceae</taxon>
        <taxon>Suessiales</taxon>
        <taxon>Symbiodiniaceae</taxon>
        <taxon>Symbiodinium</taxon>
    </lineage>
</organism>
<dbReference type="InterPro" id="IPR003439">
    <property type="entry name" value="ABC_transporter-like_ATP-bd"/>
</dbReference>
<evidence type="ECO:0000256" key="4">
    <source>
        <dbReference type="ARBA" id="ARBA00022692"/>
    </source>
</evidence>
<evidence type="ECO:0000256" key="11">
    <source>
        <dbReference type="SAM" id="Phobius"/>
    </source>
</evidence>
<dbReference type="InterPro" id="IPR017871">
    <property type="entry name" value="ABC_transporter-like_CS"/>
</dbReference>
<dbReference type="InterPro" id="IPR039421">
    <property type="entry name" value="Type_1_exporter"/>
</dbReference>
<dbReference type="GO" id="GO:0005743">
    <property type="term" value="C:mitochondrial inner membrane"/>
    <property type="evidence" value="ECO:0007669"/>
    <property type="project" value="TreeGrafter"/>
</dbReference>
<dbReference type="InterPro" id="IPR027417">
    <property type="entry name" value="P-loop_NTPase"/>
</dbReference>
<dbReference type="Gene3D" id="3.40.50.300">
    <property type="entry name" value="P-loop containing nucleotide triphosphate hydrolases"/>
    <property type="match status" value="1"/>
</dbReference>
<keyword evidence="6" id="KW-0067">ATP-binding</keyword>
<dbReference type="GO" id="GO:0016887">
    <property type="term" value="F:ATP hydrolysis activity"/>
    <property type="evidence" value="ECO:0007669"/>
    <property type="project" value="InterPro"/>
</dbReference>
<protein>
    <submittedName>
        <fullName evidence="14">ABCB25 protein</fullName>
    </submittedName>
</protein>
<comment type="similarity">
    <text evidence="2">Belongs to the ABC transporter superfamily. ABCB family. MHC peptide exporter (TC 3.A.1.209) subfamily.</text>
</comment>
<comment type="subcellular location">
    <subcellularLocation>
        <location evidence="1">Endomembrane system</location>
        <topology evidence="1">Multi-pass membrane protein</topology>
    </subcellularLocation>
</comment>
<feature type="transmembrane region" description="Helical" evidence="11">
    <location>
        <begin position="192"/>
        <end position="210"/>
    </location>
</feature>
<keyword evidence="4 11" id="KW-0812">Transmembrane</keyword>
<feature type="compositionally biased region" description="Acidic residues" evidence="10">
    <location>
        <begin position="1012"/>
        <end position="1031"/>
    </location>
</feature>
<dbReference type="SUPFAM" id="SSF90123">
    <property type="entry name" value="ABC transporter transmembrane region"/>
    <property type="match status" value="1"/>
</dbReference>
<keyword evidence="9 11" id="KW-0472">Membrane</keyword>
<dbReference type="Pfam" id="PF00664">
    <property type="entry name" value="ABC_membrane"/>
    <property type="match status" value="1"/>
</dbReference>
<dbReference type="InterPro" id="IPR003593">
    <property type="entry name" value="AAA+_ATPase"/>
</dbReference>
<dbReference type="InterPro" id="IPR011527">
    <property type="entry name" value="ABC1_TM_dom"/>
</dbReference>
<gene>
    <name evidence="14" type="primary">ABCB25</name>
    <name evidence="14" type="ORF">SNAT2548_LOCUS7101</name>
</gene>
<feature type="compositionally biased region" description="Low complexity" evidence="10">
    <location>
        <begin position="968"/>
        <end position="995"/>
    </location>
</feature>
<dbReference type="SMART" id="SM00382">
    <property type="entry name" value="AAA"/>
    <property type="match status" value="1"/>
</dbReference>
<feature type="region of interest" description="Disordered" evidence="10">
    <location>
        <begin position="968"/>
        <end position="1040"/>
    </location>
</feature>
<evidence type="ECO:0000256" key="7">
    <source>
        <dbReference type="ARBA" id="ARBA00022967"/>
    </source>
</evidence>
<accession>A0A812JN36</accession>
<reference evidence="14" key="1">
    <citation type="submission" date="2021-02" db="EMBL/GenBank/DDBJ databases">
        <authorList>
            <person name="Dougan E. K."/>
            <person name="Rhodes N."/>
            <person name="Thang M."/>
            <person name="Chan C."/>
        </authorList>
    </citation>
    <scope>NUCLEOTIDE SEQUENCE</scope>
</reference>
<dbReference type="PROSITE" id="PS50893">
    <property type="entry name" value="ABC_TRANSPORTER_2"/>
    <property type="match status" value="1"/>
</dbReference>
<keyword evidence="5" id="KW-0547">Nucleotide-binding</keyword>
<feature type="domain" description="ABC transmembrane type-1" evidence="13">
    <location>
        <begin position="133"/>
        <end position="441"/>
    </location>
</feature>
<dbReference type="PANTHER" id="PTHR43394:SF1">
    <property type="entry name" value="ATP-BINDING CASSETTE SUB-FAMILY B MEMBER 10, MITOCHONDRIAL"/>
    <property type="match status" value="1"/>
</dbReference>
<dbReference type="CDD" id="cd03249">
    <property type="entry name" value="ABC_MTABC3_MDL1_MDL2"/>
    <property type="match status" value="1"/>
</dbReference>
<dbReference type="GO" id="GO:0015421">
    <property type="term" value="F:ABC-type oligopeptide transporter activity"/>
    <property type="evidence" value="ECO:0007669"/>
    <property type="project" value="TreeGrafter"/>
</dbReference>
<evidence type="ECO:0000256" key="9">
    <source>
        <dbReference type="ARBA" id="ARBA00023136"/>
    </source>
</evidence>
<dbReference type="Proteomes" id="UP000604046">
    <property type="component" value="Unassembled WGS sequence"/>
</dbReference>
<dbReference type="GO" id="GO:0090374">
    <property type="term" value="P:oligopeptide export from mitochondrion"/>
    <property type="evidence" value="ECO:0007669"/>
    <property type="project" value="TreeGrafter"/>
</dbReference>
<evidence type="ECO:0000256" key="6">
    <source>
        <dbReference type="ARBA" id="ARBA00022840"/>
    </source>
</evidence>
<evidence type="ECO:0000256" key="3">
    <source>
        <dbReference type="ARBA" id="ARBA00022448"/>
    </source>
</evidence>
<evidence type="ECO:0000256" key="8">
    <source>
        <dbReference type="ARBA" id="ARBA00022989"/>
    </source>
</evidence>
<evidence type="ECO:0000256" key="10">
    <source>
        <dbReference type="SAM" id="MobiDB-lite"/>
    </source>
</evidence>
<keyword evidence="15" id="KW-1185">Reference proteome</keyword>
<dbReference type="OrthoDB" id="413516at2759"/>
<dbReference type="FunFam" id="3.40.50.300:FF:000140">
    <property type="entry name" value="Lipid A export ATP-binding/permease protein MsbA"/>
    <property type="match status" value="1"/>
</dbReference>
<dbReference type="GO" id="GO:0012505">
    <property type="term" value="C:endomembrane system"/>
    <property type="evidence" value="ECO:0007669"/>
    <property type="project" value="UniProtKB-SubCell"/>
</dbReference>
<evidence type="ECO:0000313" key="15">
    <source>
        <dbReference type="Proteomes" id="UP000604046"/>
    </source>
</evidence>
<sequence length="1800" mass="197432">MEDHPWLDGWRELREASAGWCRRLRGLVQQARGNCGPMLPTDRTQASASDPAPAGLIVDVRRGTRIRAWGPPDRLAMCEKAAADAGEFNVSKWTTKSSSLKGMMAWVRRTGPLVWRVLSLLDWRRNMWSSLCVGCCIVIRSACDAWQPVLTGAVFNLVNGDKHEVERESHFLYFLCSWTFGCSGRLPLARSVILGLMLAAVVQGVARVIGDGIKKAMRNKQNSEMRAAMFEHLLVQDQALYDTLRQRDLVRKVELRALSEVTEWVWGMTADTVKLVTQMVFLFAISPLMTLAYTVLLPMMEQIIRRYWERSLRAQLRREDGLNAMSSNVVHEAVSMIKTVKCFSREDKHVALVSIAAKDVMKDTSQDGGPWTSRVRGLKHGVAHLLPDISQRAVYCFCLWCGLVWMERDFSAGDMTAYLLLIQQVGGLVQRVRHQFLELQRRHDLLLDHFEFMDRTPQVVSGMHKAEVGGDIEFREVEFAYPARPDVQVLRGVSFQMARGQMTALVGASGSGKSTIASLLFRHYDPVVGEISIDNVSLCDWDTCALHSQMALVAQQPLLFDTSIRNNLTYGCRRNVPDEEIEAAARMASAHDFIIGFPAGYDTYVGDQGAHISGGQKQRLSIARAVILKPQILVLDEATSALDAEAEGAVQDALDSVMVGRTTLVIAHRLSTIRNAHSIVCMRDGQIVERGSPKELLAKQGYYWSLVRRQVCTLDDLSDFNLALDQHPAETAEGKPCLGDLVFVSLCTAARNFLGQRIHFLDAVMADLGGDYGGVWSKCPVWDGSPLTWRAFKREMGWWTSSLDLEGTRKFNLAARFLMRQSGTVRQRGEEFSPDELEYQKAVKAKDPETGEDVTIVEEDLLAGLNKLMAALEGLNGQSGEGTVVSDMRSEGVKLPDTEVGWFFKEKLGLDALRRQLLDTALQGAEACGTIESECLRLFRDLHLQDPLYRKLEKGSGKLSIRRMFASAPSATPSTAATSSNTSSRRPSTFSTASSLAGSRRGPPRQVHATETEEPETLDETAVDQTEDEAAASDQAGEGISLEEVLQTEALETEIEASAEALVSMREARVKLAEVRKDRGYKGPALNASAAASGGKGRGKAAIAAKKASGKHLCFDCGLPGHWSGDPECTKPGAGLGRAKGKAAPAKQVRIAEACGDANHTVAEVETLNTGENEVLMAMSLSAALRAGSSGQTSEALVTSALAKDKALVGALDSACNRTCAGEDWIQGYLLELQKAPPEIQALVKTVEEQENFKFGNGGNLPSMTRYRVPAVISGHLVGIWISCVPVSSLGLLLGRDLLDGLGGVLDFSQRTLTCKLFANRPPVALERLAAGHLSLALIPEQWPAVTQGRWRKLGADGVLECCIGCAEWAAHLLHMPSVAPLRTARVEPRDLDPDDLVGVRWRRMMLRAVARFDWSREGLRLWCVKHPELRWLPFPYPSVSSVEQWRLQVDGMVANGCYPRKWLGRGVFSQGTLASLTWFRSRVGLKFAFLEDPVLSGMLAARWQPGRMNRIKNAAIKEEAAALARETDRLRAARTLLGPKGGIPTLKADLLKLAALLHTEVADKDTVQTIRDKLRPLVADLCAKVPLPATSSIDSGERSELALAGPSARPSMNASSGTMSPGPSGTATAAATSTSGPLNDAMTVAMLNNHLTQAMEQRFQELGHRHEAMLNQVMHHIMQMHASQNRDEDMMNNEWELAPQPASDPRLSQLGCLEVNRVRQAMLTEVAMQYRKAIHDAFVMEIPLLCTDAVGFNDSVGRCARTRGHITGANLGPEAGWDSYSLATNSKLYDSCNAKSLTS</sequence>
<evidence type="ECO:0000259" key="13">
    <source>
        <dbReference type="PROSITE" id="PS50929"/>
    </source>
</evidence>
<feature type="domain" description="ABC transporter" evidence="12">
    <location>
        <begin position="472"/>
        <end position="709"/>
    </location>
</feature>
<keyword evidence="8 11" id="KW-1133">Transmembrane helix</keyword>
<dbReference type="PROSITE" id="PS00211">
    <property type="entry name" value="ABC_TRANSPORTER_1"/>
    <property type="match status" value="1"/>
</dbReference>
<evidence type="ECO:0000256" key="2">
    <source>
        <dbReference type="ARBA" id="ARBA00006493"/>
    </source>
</evidence>
<dbReference type="InterPro" id="IPR036640">
    <property type="entry name" value="ABC1_TM_sf"/>
</dbReference>
<dbReference type="PANTHER" id="PTHR43394">
    <property type="entry name" value="ATP-DEPENDENT PERMEASE MDL1, MITOCHONDRIAL"/>
    <property type="match status" value="1"/>
</dbReference>
<evidence type="ECO:0000256" key="1">
    <source>
        <dbReference type="ARBA" id="ARBA00004127"/>
    </source>
</evidence>
<proteinExistence type="inferred from homology"/>
<evidence type="ECO:0000259" key="12">
    <source>
        <dbReference type="PROSITE" id="PS50893"/>
    </source>
</evidence>
<comment type="caution">
    <text evidence="14">The sequence shown here is derived from an EMBL/GenBank/DDBJ whole genome shotgun (WGS) entry which is preliminary data.</text>
</comment>
<feature type="transmembrane region" description="Helical" evidence="11">
    <location>
        <begin position="280"/>
        <end position="300"/>
    </location>
</feature>
<keyword evidence="7" id="KW-1278">Translocase</keyword>
<feature type="compositionally biased region" description="Low complexity" evidence="10">
    <location>
        <begin position="1615"/>
        <end position="1637"/>
    </location>
</feature>
<name>A0A812JN36_9DINO</name>
<keyword evidence="3" id="KW-0813">Transport</keyword>
<dbReference type="Gene3D" id="1.20.1560.10">
    <property type="entry name" value="ABC transporter type 1, transmembrane domain"/>
    <property type="match status" value="1"/>
</dbReference>
<dbReference type="EMBL" id="CAJNDS010000489">
    <property type="protein sequence ID" value="CAE7211399.1"/>
    <property type="molecule type" value="Genomic_DNA"/>
</dbReference>
<feature type="region of interest" description="Disordered" evidence="10">
    <location>
        <begin position="1590"/>
        <end position="1637"/>
    </location>
</feature>
<dbReference type="PROSITE" id="PS50929">
    <property type="entry name" value="ABC_TM1F"/>
    <property type="match status" value="1"/>
</dbReference>
<evidence type="ECO:0000313" key="14">
    <source>
        <dbReference type="EMBL" id="CAE7211399.1"/>
    </source>
</evidence>
<dbReference type="Pfam" id="PF00005">
    <property type="entry name" value="ABC_tran"/>
    <property type="match status" value="1"/>
</dbReference>
<evidence type="ECO:0000256" key="5">
    <source>
        <dbReference type="ARBA" id="ARBA00022741"/>
    </source>
</evidence>
<dbReference type="GO" id="GO:0005524">
    <property type="term" value="F:ATP binding"/>
    <property type="evidence" value="ECO:0007669"/>
    <property type="project" value="UniProtKB-KW"/>
</dbReference>
<dbReference type="SUPFAM" id="SSF52540">
    <property type="entry name" value="P-loop containing nucleoside triphosphate hydrolases"/>
    <property type="match status" value="1"/>
</dbReference>